<dbReference type="SMART" id="SM00382">
    <property type="entry name" value="AAA"/>
    <property type="match status" value="1"/>
</dbReference>
<reference evidence="5" key="1">
    <citation type="journal article" date="2020" name="mSystems">
        <title>Genome- and Community-Level Interaction Insights into Carbon Utilization and Element Cycling Functions of Hydrothermarchaeota in Hydrothermal Sediment.</title>
        <authorList>
            <person name="Zhou Z."/>
            <person name="Liu Y."/>
            <person name="Xu W."/>
            <person name="Pan J."/>
            <person name="Luo Z.H."/>
            <person name="Li M."/>
        </authorList>
    </citation>
    <scope>NUCLEOTIDE SEQUENCE [LARGE SCALE GENOMIC DNA]</scope>
    <source>
        <strain evidence="5">SpSt-477</strain>
    </source>
</reference>
<keyword evidence="1" id="KW-0813">Transport</keyword>
<accession>A0A7C4VR71</accession>
<dbReference type="Gene3D" id="3.40.50.300">
    <property type="entry name" value="P-loop containing nucleotide triphosphate hydrolases"/>
    <property type="match status" value="1"/>
</dbReference>
<keyword evidence="2" id="KW-0547">Nucleotide-binding</keyword>
<dbReference type="InterPro" id="IPR027417">
    <property type="entry name" value="P-loop_NTPase"/>
</dbReference>
<dbReference type="GO" id="GO:0005886">
    <property type="term" value="C:plasma membrane"/>
    <property type="evidence" value="ECO:0007669"/>
    <property type="project" value="TreeGrafter"/>
</dbReference>
<proteinExistence type="predicted"/>
<organism evidence="5">
    <name type="scientific">Desulfatirhabdium butyrativorans</name>
    <dbReference type="NCBI Taxonomy" id="340467"/>
    <lineage>
        <taxon>Bacteria</taxon>
        <taxon>Pseudomonadati</taxon>
        <taxon>Thermodesulfobacteriota</taxon>
        <taxon>Desulfobacteria</taxon>
        <taxon>Desulfobacterales</taxon>
        <taxon>Desulfatirhabdiaceae</taxon>
        <taxon>Desulfatirhabdium</taxon>
    </lineage>
</organism>
<evidence type="ECO:0000256" key="3">
    <source>
        <dbReference type="ARBA" id="ARBA00022840"/>
    </source>
</evidence>
<dbReference type="GO" id="GO:0016887">
    <property type="term" value="F:ATP hydrolysis activity"/>
    <property type="evidence" value="ECO:0007669"/>
    <property type="project" value="InterPro"/>
</dbReference>
<dbReference type="CDD" id="cd03255">
    <property type="entry name" value="ABC_MJ0796_LolCDE_FtsE"/>
    <property type="match status" value="1"/>
</dbReference>
<dbReference type="SUPFAM" id="SSF52540">
    <property type="entry name" value="P-loop containing nucleoside triphosphate hydrolases"/>
    <property type="match status" value="1"/>
</dbReference>
<keyword evidence="3 5" id="KW-0067">ATP-binding</keyword>
<name>A0A7C4VR71_9BACT</name>
<dbReference type="InterPro" id="IPR003593">
    <property type="entry name" value="AAA+_ATPase"/>
</dbReference>
<dbReference type="PANTHER" id="PTHR24220:SF86">
    <property type="entry name" value="ABC TRANSPORTER ABCH.1"/>
    <property type="match status" value="1"/>
</dbReference>
<sequence>MAMLRLEGVARDFSDGRQVRRVLFPVNIAFDPHELTVLSGPSGSGKTTLLSIMGLVLRPSEGRIFLDGEDVTTLGDDEASRIRLQHYGFVFQQPMLIEGLSVLENVLLALGVQGVRPNSDALWKAETILKTLGLAEAAHMQPRLLSGGMKQRASIARALIKDPAILLCDEPTSALDAESGQAVMGILKRIAIDEGRVVVVVSHDFRVFPYADRLLKIENGMIASDTREQTGAERPIQT</sequence>
<dbReference type="InterPro" id="IPR017871">
    <property type="entry name" value="ABC_transporter-like_CS"/>
</dbReference>
<dbReference type="InterPro" id="IPR003439">
    <property type="entry name" value="ABC_transporter-like_ATP-bd"/>
</dbReference>
<dbReference type="InterPro" id="IPR015854">
    <property type="entry name" value="ABC_transpr_LolD-like"/>
</dbReference>
<evidence type="ECO:0000313" key="5">
    <source>
        <dbReference type="EMBL" id="HGU33869.1"/>
    </source>
</evidence>
<dbReference type="EMBL" id="DSUH01000313">
    <property type="protein sequence ID" value="HGU33869.1"/>
    <property type="molecule type" value="Genomic_DNA"/>
</dbReference>
<protein>
    <submittedName>
        <fullName evidence="5">ABC transporter ATP-binding protein</fullName>
    </submittedName>
</protein>
<dbReference type="PROSITE" id="PS50893">
    <property type="entry name" value="ABC_TRANSPORTER_2"/>
    <property type="match status" value="1"/>
</dbReference>
<evidence type="ECO:0000256" key="2">
    <source>
        <dbReference type="ARBA" id="ARBA00022741"/>
    </source>
</evidence>
<comment type="caution">
    <text evidence="5">The sequence shown here is derived from an EMBL/GenBank/DDBJ whole genome shotgun (WGS) entry which is preliminary data.</text>
</comment>
<dbReference type="PROSITE" id="PS00211">
    <property type="entry name" value="ABC_TRANSPORTER_1"/>
    <property type="match status" value="1"/>
</dbReference>
<dbReference type="PANTHER" id="PTHR24220">
    <property type="entry name" value="IMPORT ATP-BINDING PROTEIN"/>
    <property type="match status" value="1"/>
</dbReference>
<dbReference type="AlphaFoldDB" id="A0A7C4VR71"/>
<evidence type="ECO:0000259" key="4">
    <source>
        <dbReference type="PROSITE" id="PS50893"/>
    </source>
</evidence>
<dbReference type="InterPro" id="IPR017911">
    <property type="entry name" value="MacB-like_ATP-bd"/>
</dbReference>
<evidence type="ECO:0000256" key="1">
    <source>
        <dbReference type="ARBA" id="ARBA00022448"/>
    </source>
</evidence>
<gene>
    <name evidence="5" type="ORF">ENS29_13620</name>
</gene>
<feature type="domain" description="ABC transporter" evidence="4">
    <location>
        <begin position="4"/>
        <end position="238"/>
    </location>
</feature>
<dbReference type="GO" id="GO:0022857">
    <property type="term" value="F:transmembrane transporter activity"/>
    <property type="evidence" value="ECO:0007669"/>
    <property type="project" value="TreeGrafter"/>
</dbReference>
<dbReference type="Pfam" id="PF00005">
    <property type="entry name" value="ABC_tran"/>
    <property type="match status" value="1"/>
</dbReference>
<dbReference type="GO" id="GO:0005524">
    <property type="term" value="F:ATP binding"/>
    <property type="evidence" value="ECO:0007669"/>
    <property type="project" value="UniProtKB-KW"/>
</dbReference>